<proteinExistence type="inferred from homology"/>
<evidence type="ECO:0000313" key="9">
    <source>
        <dbReference type="EMBL" id="HIZ24747.1"/>
    </source>
</evidence>
<dbReference type="InterPro" id="IPR012340">
    <property type="entry name" value="NA-bd_OB-fold"/>
</dbReference>
<reference evidence="9" key="2">
    <citation type="submission" date="2021-04" db="EMBL/GenBank/DDBJ databases">
        <authorList>
            <person name="Gilroy R."/>
        </authorList>
    </citation>
    <scope>NUCLEOTIDE SEQUENCE</scope>
    <source>
        <strain evidence="9">CHK33-5263</strain>
    </source>
</reference>
<dbReference type="InterPro" id="IPR003717">
    <property type="entry name" value="RecO"/>
</dbReference>
<dbReference type="EMBL" id="DXBS01000090">
    <property type="protein sequence ID" value="HIZ24747.1"/>
    <property type="molecule type" value="Genomic_DNA"/>
</dbReference>
<evidence type="ECO:0000256" key="7">
    <source>
        <dbReference type="HAMAP-Rule" id="MF_00201"/>
    </source>
</evidence>
<gene>
    <name evidence="7 9" type="primary">recO</name>
    <name evidence="9" type="ORF">H9812_04655</name>
</gene>
<reference evidence="9" key="1">
    <citation type="journal article" date="2021" name="PeerJ">
        <title>Extensive microbial diversity within the chicken gut microbiome revealed by metagenomics and culture.</title>
        <authorList>
            <person name="Gilroy R."/>
            <person name="Ravi A."/>
            <person name="Getino M."/>
            <person name="Pursley I."/>
            <person name="Horton D.L."/>
            <person name="Alikhan N.F."/>
            <person name="Baker D."/>
            <person name="Gharbi K."/>
            <person name="Hall N."/>
            <person name="Watson M."/>
            <person name="Adriaenssens E.M."/>
            <person name="Foster-Nyarko E."/>
            <person name="Jarju S."/>
            <person name="Secka A."/>
            <person name="Antonio M."/>
            <person name="Oren A."/>
            <person name="Chaudhuri R.R."/>
            <person name="La Ragione R."/>
            <person name="Hildebrand F."/>
            <person name="Pallen M.J."/>
        </authorList>
    </citation>
    <scope>NUCLEOTIDE SEQUENCE</scope>
    <source>
        <strain evidence="9">CHK33-5263</strain>
    </source>
</reference>
<protein>
    <recommendedName>
        <fullName evidence="2 7">DNA repair protein RecO</fullName>
    </recommendedName>
    <alternativeName>
        <fullName evidence="6 7">Recombination protein O</fullName>
    </alternativeName>
</protein>
<dbReference type="Pfam" id="PF11967">
    <property type="entry name" value="RecO_N"/>
    <property type="match status" value="1"/>
</dbReference>
<evidence type="ECO:0000259" key="8">
    <source>
        <dbReference type="Pfam" id="PF11967"/>
    </source>
</evidence>
<dbReference type="InterPro" id="IPR022572">
    <property type="entry name" value="DNA_rep/recomb_RecO_N"/>
</dbReference>
<evidence type="ECO:0000256" key="4">
    <source>
        <dbReference type="ARBA" id="ARBA00023172"/>
    </source>
</evidence>
<sequence length="237" mass="24912">MEFKADALLLRAVDYGENDRIATLLTAERGKIGAALKGVRKAGAKLRFAAQPFCFAEYVLASRGGRNTVTSASLHDAFYALCEDVGRFYAAAVVTDVCDKIALEGMQAGALLVSAVSALEGLCADDPLALVKFLLAALGYAGYPVDTGACPVCGKLPAGRLRFSFADGAFFCDGCFPEATPASESTYHALRAARGMGEGTADGIVRALRLLGAYFSRQVGAELVTLDEYLKIAKSAE</sequence>
<name>A0A9D2DWU8_9FIRM</name>
<dbReference type="GO" id="GO:0006302">
    <property type="term" value="P:double-strand break repair"/>
    <property type="evidence" value="ECO:0007669"/>
    <property type="project" value="TreeGrafter"/>
</dbReference>
<evidence type="ECO:0000256" key="6">
    <source>
        <dbReference type="ARBA" id="ARBA00033409"/>
    </source>
</evidence>
<dbReference type="Proteomes" id="UP000824044">
    <property type="component" value="Unassembled WGS sequence"/>
</dbReference>
<comment type="caution">
    <text evidence="9">The sequence shown here is derived from an EMBL/GenBank/DDBJ whole genome shotgun (WGS) entry which is preliminary data.</text>
</comment>
<dbReference type="PANTHER" id="PTHR33991">
    <property type="entry name" value="DNA REPAIR PROTEIN RECO"/>
    <property type="match status" value="1"/>
</dbReference>
<organism evidence="9 10">
    <name type="scientific">Candidatus Gallimonas intestinigallinarum</name>
    <dbReference type="NCBI Taxonomy" id="2838604"/>
    <lineage>
        <taxon>Bacteria</taxon>
        <taxon>Bacillati</taxon>
        <taxon>Bacillota</taxon>
        <taxon>Clostridia</taxon>
        <taxon>Candidatus Gallimonas</taxon>
    </lineage>
</organism>
<evidence type="ECO:0000313" key="10">
    <source>
        <dbReference type="Proteomes" id="UP000824044"/>
    </source>
</evidence>
<feature type="domain" description="DNA replication/recombination mediator RecO N-terminal" evidence="8">
    <location>
        <begin position="1"/>
        <end position="78"/>
    </location>
</feature>
<dbReference type="InterPro" id="IPR042242">
    <property type="entry name" value="RecO_C"/>
</dbReference>
<dbReference type="SUPFAM" id="SSF57863">
    <property type="entry name" value="ArfGap/RecO-like zinc finger"/>
    <property type="match status" value="1"/>
</dbReference>
<evidence type="ECO:0000256" key="3">
    <source>
        <dbReference type="ARBA" id="ARBA00022763"/>
    </source>
</evidence>
<keyword evidence="5 7" id="KW-0234">DNA repair</keyword>
<dbReference type="Gene3D" id="1.20.1440.120">
    <property type="entry name" value="Recombination protein O, C-terminal domain"/>
    <property type="match status" value="1"/>
</dbReference>
<dbReference type="PANTHER" id="PTHR33991:SF1">
    <property type="entry name" value="DNA REPAIR PROTEIN RECO"/>
    <property type="match status" value="1"/>
</dbReference>
<dbReference type="AlphaFoldDB" id="A0A9D2DWU8"/>
<dbReference type="NCBIfam" id="TIGR00613">
    <property type="entry name" value="reco"/>
    <property type="match status" value="1"/>
</dbReference>
<dbReference type="Pfam" id="PF02565">
    <property type="entry name" value="RecO_C"/>
    <property type="match status" value="1"/>
</dbReference>
<dbReference type="GO" id="GO:0043590">
    <property type="term" value="C:bacterial nucleoid"/>
    <property type="evidence" value="ECO:0007669"/>
    <property type="project" value="TreeGrafter"/>
</dbReference>
<dbReference type="InterPro" id="IPR037278">
    <property type="entry name" value="ARFGAP/RecO"/>
</dbReference>
<accession>A0A9D2DWU8</accession>
<evidence type="ECO:0000256" key="1">
    <source>
        <dbReference type="ARBA" id="ARBA00007452"/>
    </source>
</evidence>
<dbReference type="Gene3D" id="6.20.220.20">
    <property type="entry name" value="Recombination protein O, zinc-binding domain"/>
    <property type="match status" value="1"/>
</dbReference>
<dbReference type="SUPFAM" id="SSF50249">
    <property type="entry name" value="Nucleic acid-binding proteins"/>
    <property type="match status" value="1"/>
</dbReference>
<evidence type="ECO:0000256" key="2">
    <source>
        <dbReference type="ARBA" id="ARBA00021310"/>
    </source>
</evidence>
<dbReference type="GO" id="GO:0006310">
    <property type="term" value="P:DNA recombination"/>
    <property type="evidence" value="ECO:0007669"/>
    <property type="project" value="UniProtKB-UniRule"/>
</dbReference>
<evidence type="ECO:0000256" key="5">
    <source>
        <dbReference type="ARBA" id="ARBA00023204"/>
    </source>
</evidence>
<comment type="similarity">
    <text evidence="1 7">Belongs to the RecO family.</text>
</comment>
<dbReference type="HAMAP" id="MF_00201">
    <property type="entry name" value="RecO"/>
    <property type="match status" value="1"/>
</dbReference>
<keyword evidence="4 7" id="KW-0233">DNA recombination</keyword>
<dbReference type="Gene3D" id="2.40.50.140">
    <property type="entry name" value="Nucleic acid-binding proteins"/>
    <property type="match status" value="1"/>
</dbReference>
<comment type="function">
    <text evidence="7">Involved in DNA repair and RecF pathway recombination.</text>
</comment>
<keyword evidence="3 7" id="KW-0227">DNA damage</keyword>